<comment type="caution">
    <text evidence="1">The sequence shown here is derived from an EMBL/GenBank/DDBJ whole genome shotgun (WGS) entry which is preliminary data.</text>
</comment>
<dbReference type="Proteomes" id="UP000663889">
    <property type="component" value="Unassembled WGS sequence"/>
</dbReference>
<sequence length="68" mass="8092">MNNEEKEITATPIHDYLSTPFDDNKPLITDKRRRSSTTVSFRQDLTNLTPFQQRDNMLRESTIAQDYW</sequence>
<evidence type="ECO:0000313" key="1">
    <source>
        <dbReference type="EMBL" id="CAF1519041.1"/>
    </source>
</evidence>
<dbReference type="AlphaFoldDB" id="A0A815UV60"/>
<organism evidence="1 2">
    <name type="scientific">Rotaria sordida</name>
    <dbReference type="NCBI Taxonomy" id="392033"/>
    <lineage>
        <taxon>Eukaryota</taxon>
        <taxon>Metazoa</taxon>
        <taxon>Spiralia</taxon>
        <taxon>Gnathifera</taxon>
        <taxon>Rotifera</taxon>
        <taxon>Eurotatoria</taxon>
        <taxon>Bdelloidea</taxon>
        <taxon>Philodinida</taxon>
        <taxon>Philodinidae</taxon>
        <taxon>Rotaria</taxon>
    </lineage>
</organism>
<dbReference type="EMBL" id="CAJNOU010007119">
    <property type="protein sequence ID" value="CAF1519041.1"/>
    <property type="molecule type" value="Genomic_DNA"/>
</dbReference>
<reference evidence="1" key="1">
    <citation type="submission" date="2021-02" db="EMBL/GenBank/DDBJ databases">
        <authorList>
            <person name="Nowell W R."/>
        </authorList>
    </citation>
    <scope>NUCLEOTIDE SEQUENCE</scope>
</reference>
<evidence type="ECO:0000313" key="2">
    <source>
        <dbReference type="Proteomes" id="UP000663889"/>
    </source>
</evidence>
<protein>
    <submittedName>
        <fullName evidence="1">Uncharacterized protein</fullName>
    </submittedName>
</protein>
<feature type="non-terminal residue" evidence="1">
    <location>
        <position position="1"/>
    </location>
</feature>
<name>A0A815UV60_9BILA</name>
<accession>A0A815UV60</accession>
<gene>
    <name evidence="1" type="ORF">SEV965_LOCUS36933</name>
</gene>
<proteinExistence type="predicted"/>